<dbReference type="InterPro" id="IPR045292">
    <property type="entry name" value="Complex1_LYR_NDUFB9_LYRM3"/>
</dbReference>
<accession>A0A2J8A863</accession>
<evidence type="ECO:0000256" key="3">
    <source>
        <dbReference type="ARBA" id="ARBA00018684"/>
    </source>
</evidence>
<dbReference type="Proteomes" id="UP000236333">
    <property type="component" value="Unassembled WGS sequence"/>
</dbReference>
<gene>
    <name evidence="13" type="ORF">TSOC_004709</name>
</gene>
<evidence type="ECO:0000256" key="2">
    <source>
        <dbReference type="ARBA" id="ARBA00009508"/>
    </source>
</evidence>
<dbReference type="AlphaFoldDB" id="A0A2J8A863"/>
<evidence type="ECO:0000256" key="1">
    <source>
        <dbReference type="ARBA" id="ARBA00004443"/>
    </source>
</evidence>
<dbReference type="InterPro" id="IPR033034">
    <property type="entry name" value="NDUFB9"/>
</dbReference>
<evidence type="ECO:0000256" key="5">
    <source>
        <dbReference type="ARBA" id="ARBA00022660"/>
    </source>
</evidence>
<keyword evidence="13" id="KW-0830">Ubiquinone</keyword>
<sequence length="139" mass="16526">MASEVVLALPHKLRVMRMYRVGLKELINWSANRHEWYPRAQALRVEFEDNKDVTDREDIRKKVEHGEELLSRFRHWEPLIKPEFVGGTAYNINPSQPKRDSGSPPFYLLSQAVSPRKQRQLKFMPNYDYVDEYKKGDHL</sequence>
<comment type="similarity">
    <text evidence="2">Belongs to the complex I LYR family.</text>
</comment>
<evidence type="ECO:0000256" key="8">
    <source>
        <dbReference type="ARBA" id="ARBA00022990"/>
    </source>
</evidence>
<name>A0A2J8A863_9CHLO</name>
<comment type="caution">
    <text evidence="13">The sequence shown here is derived from an EMBL/GenBank/DDBJ whole genome shotgun (WGS) entry which is preliminary data.</text>
</comment>
<evidence type="ECO:0000313" key="13">
    <source>
        <dbReference type="EMBL" id="PNH08714.1"/>
    </source>
</evidence>
<dbReference type="PANTHER" id="PTHR12868">
    <property type="entry name" value="NADH-UBIQUINONE OXIDOREDUCTASE B22 SUBUNIT"/>
    <property type="match status" value="1"/>
</dbReference>
<keyword evidence="7" id="KW-0249">Electron transport</keyword>
<dbReference type="CDD" id="cd20263">
    <property type="entry name" value="Complex1_LYR_NDUFB9_LYRM3"/>
    <property type="match status" value="1"/>
</dbReference>
<evidence type="ECO:0000256" key="10">
    <source>
        <dbReference type="ARBA" id="ARBA00023136"/>
    </source>
</evidence>
<proteinExistence type="inferred from homology"/>
<reference evidence="13 14" key="1">
    <citation type="journal article" date="2017" name="Mol. Biol. Evol.">
        <title>The 4-celled Tetrabaena socialis nuclear genome reveals the essential components for genetic control of cell number at the origin of multicellularity in the volvocine lineage.</title>
        <authorList>
            <person name="Featherston J."/>
            <person name="Arakaki Y."/>
            <person name="Hanschen E.R."/>
            <person name="Ferris P.J."/>
            <person name="Michod R.E."/>
            <person name="Olson B.J.S.C."/>
            <person name="Nozaki H."/>
            <person name="Durand P.M."/>
        </authorList>
    </citation>
    <scope>NUCLEOTIDE SEQUENCE [LARGE SCALE GENOMIC DNA]</scope>
    <source>
        <strain evidence="13 14">NIES-571</strain>
    </source>
</reference>
<dbReference type="GO" id="GO:0006120">
    <property type="term" value="P:mitochondrial electron transport, NADH to ubiquinone"/>
    <property type="evidence" value="ECO:0007669"/>
    <property type="project" value="InterPro"/>
</dbReference>
<evidence type="ECO:0000256" key="9">
    <source>
        <dbReference type="ARBA" id="ARBA00023128"/>
    </source>
</evidence>
<dbReference type="EMBL" id="PGGS01000118">
    <property type="protein sequence ID" value="PNH08714.1"/>
    <property type="molecule type" value="Genomic_DNA"/>
</dbReference>
<evidence type="ECO:0000256" key="6">
    <source>
        <dbReference type="ARBA" id="ARBA00022792"/>
    </source>
</evidence>
<keyword evidence="8" id="KW-0007">Acetylation</keyword>
<dbReference type="OrthoDB" id="13598at2759"/>
<comment type="subcellular location">
    <subcellularLocation>
        <location evidence="1">Mitochondrion inner membrane</location>
        <topology evidence="1">Peripheral membrane protein</topology>
        <orientation evidence="1">Matrix side</orientation>
    </subcellularLocation>
</comment>
<keyword evidence="6" id="KW-0999">Mitochondrion inner membrane</keyword>
<evidence type="ECO:0000256" key="11">
    <source>
        <dbReference type="ARBA" id="ARBA00030192"/>
    </source>
</evidence>
<keyword evidence="10" id="KW-0472">Membrane</keyword>
<protein>
    <recommendedName>
        <fullName evidence="3">NADH dehydrogenase [ubiquinone] 1 beta subcomplex subunit 9</fullName>
    </recommendedName>
    <alternativeName>
        <fullName evidence="11">Complex I-B22</fullName>
    </alternativeName>
    <alternativeName>
        <fullName evidence="12">NADH-ubiquinone oxidoreductase B22 subunit</fullName>
    </alternativeName>
</protein>
<evidence type="ECO:0000256" key="7">
    <source>
        <dbReference type="ARBA" id="ARBA00022982"/>
    </source>
</evidence>
<keyword evidence="9" id="KW-0496">Mitochondrion</keyword>
<keyword evidence="4" id="KW-0813">Transport</keyword>
<organism evidence="13 14">
    <name type="scientific">Tetrabaena socialis</name>
    <dbReference type="NCBI Taxonomy" id="47790"/>
    <lineage>
        <taxon>Eukaryota</taxon>
        <taxon>Viridiplantae</taxon>
        <taxon>Chlorophyta</taxon>
        <taxon>core chlorophytes</taxon>
        <taxon>Chlorophyceae</taxon>
        <taxon>CS clade</taxon>
        <taxon>Chlamydomonadales</taxon>
        <taxon>Tetrabaenaceae</taxon>
        <taxon>Tetrabaena</taxon>
    </lineage>
</organism>
<keyword evidence="5" id="KW-0679">Respiratory chain</keyword>
<keyword evidence="14" id="KW-1185">Reference proteome</keyword>
<evidence type="ECO:0000256" key="12">
    <source>
        <dbReference type="ARBA" id="ARBA00032528"/>
    </source>
</evidence>
<dbReference type="GO" id="GO:0005743">
    <property type="term" value="C:mitochondrial inner membrane"/>
    <property type="evidence" value="ECO:0007669"/>
    <property type="project" value="UniProtKB-SubCell"/>
</dbReference>
<evidence type="ECO:0000313" key="14">
    <source>
        <dbReference type="Proteomes" id="UP000236333"/>
    </source>
</evidence>
<evidence type="ECO:0000256" key="4">
    <source>
        <dbReference type="ARBA" id="ARBA00022448"/>
    </source>
</evidence>
<dbReference type="PANTHER" id="PTHR12868:SF0">
    <property type="entry name" value="NADH DEHYDROGENASE [UBIQUINONE] 1 BETA SUBCOMPLEX SUBUNIT 9"/>
    <property type="match status" value="1"/>
</dbReference>